<comment type="subcellular location">
    <subcellularLocation>
        <location evidence="1">Membrane</location>
        <topology evidence="1">Multi-pass membrane protein</topology>
    </subcellularLocation>
</comment>
<evidence type="ECO:0000313" key="14">
    <source>
        <dbReference type="EMBL" id="SGZ54391.1"/>
    </source>
</evidence>
<evidence type="ECO:0000256" key="11">
    <source>
        <dbReference type="SAM" id="MobiDB-lite"/>
    </source>
</evidence>
<evidence type="ECO:0000256" key="9">
    <source>
        <dbReference type="ARBA" id="ARBA00023136"/>
    </source>
</evidence>
<evidence type="ECO:0000313" key="15">
    <source>
        <dbReference type="Proteomes" id="UP000182334"/>
    </source>
</evidence>
<keyword evidence="8" id="KW-0406">Ion transport</keyword>
<dbReference type="PANTHER" id="PTHR43840:SF15">
    <property type="entry name" value="MITOCHONDRIAL METAL TRANSPORTER 1-RELATED"/>
    <property type="match status" value="1"/>
</dbReference>
<dbReference type="AlphaFoldDB" id="A0A1L0BSN5"/>
<dbReference type="GO" id="GO:0016020">
    <property type="term" value="C:membrane"/>
    <property type="evidence" value="ECO:0007669"/>
    <property type="project" value="UniProtKB-SubCell"/>
</dbReference>
<gene>
    <name evidence="14" type="ORF">SAMEA4029010_CIC11G00000004440</name>
</gene>
<feature type="compositionally biased region" description="Polar residues" evidence="11">
    <location>
        <begin position="98"/>
        <end position="125"/>
    </location>
</feature>
<evidence type="ECO:0000256" key="10">
    <source>
        <dbReference type="ARBA" id="ARBA00055037"/>
    </source>
</evidence>
<feature type="compositionally biased region" description="Polar residues" evidence="11">
    <location>
        <begin position="145"/>
        <end position="163"/>
    </location>
</feature>
<evidence type="ECO:0000256" key="2">
    <source>
        <dbReference type="ARBA" id="ARBA00008873"/>
    </source>
</evidence>
<accession>A0A1L0BSN5</accession>
<sequence length="563" mass="61463">MAFMLSLLYRQSVPILLGCDLMGSLRSLHTDALIRGSSGGIGLRNGRVLSFKEVKTCKLPQTSRLDNVRSAGSPILRRSLHWMSGLCDLKSHAKKYTTGQKNLHLSSSLSTSKVTETTKDIPSSHNLDHISGQNLKMDEPHSHSHGGTISHNSNEQVNTNDQINHNDHNSHSHSHAQAHSHSHSDDHAHTHSLLHSHSHGPNELLSKGFTTNPAVRITWIGLLVNVGMAGTKAVGGVYFHSQALIADAIHSLSDMIADFLTLATVNVSLKEGSPTRFPLGYGKIESVGTFLVSGVLLFAGFTVGWSSLLQIFEYVLPSHIYDYLLVLQVHSHSHSFGAEAHTNHSHSHSHAPVAEADVQVTKQPPNINAAWLALASIGVKELLYKQTMKVALATHSKVLVANAWHHRVDSLTAAVAFLTVTSGYLFGVVWLDAVGGLLVSMLIIHAGFGTFKDAWFELVDRGVPEKAEQYANVKLMIEEEMENVANVTGNQLLVVDLSVLNAGARSNVVVKLSTPQNLSLETMNKLEFDLLSLLRSKDRHLGRVFVQYELQKDFKSSSAKTDA</sequence>
<keyword evidence="4" id="KW-0813">Transport</keyword>
<evidence type="ECO:0000256" key="5">
    <source>
        <dbReference type="ARBA" id="ARBA00022496"/>
    </source>
</evidence>
<feature type="domain" description="Cation efflux protein transmembrane" evidence="13">
    <location>
        <begin position="369"/>
        <end position="459"/>
    </location>
</feature>
<keyword evidence="3" id="KW-0409">Iron storage</keyword>
<feature type="compositionally biased region" description="Basic residues" evidence="11">
    <location>
        <begin position="171"/>
        <end position="181"/>
    </location>
</feature>
<feature type="transmembrane region" description="Helical" evidence="12">
    <location>
        <begin position="286"/>
        <end position="308"/>
    </location>
</feature>
<feature type="region of interest" description="Disordered" evidence="11">
    <location>
        <begin position="98"/>
        <end position="199"/>
    </location>
</feature>
<dbReference type="InterPro" id="IPR050291">
    <property type="entry name" value="CDF_Transporter"/>
</dbReference>
<dbReference type="InterPro" id="IPR027469">
    <property type="entry name" value="Cation_efflux_TMD_sf"/>
</dbReference>
<dbReference type="InterPro" id="IPR002524">
    <property type="entry name" value="Cation_efflux"/>
</dbReference>
<name>A0A1L0BSN5_9ASCO</name>
<organism evidence="14 15">
    <name type="scientific">Sungouiella intermedia</name>
    <dbReference type="NCBI Taxonomy" id="45354"/>
    <lineage>
        <taxon>Eukaryota</taxon>
        <taxon>Fungi</taxon>
        <taxon>Dikarya</taxon>
        <taxon>Ascomycota</taxon>
        <taxon>Saccharomycotina</taxon>
        <taxon>Pichiomycetes</taxon>
        <taxon>Metschnikowiaceae</taxon>
        <taxon>Sungouiella</taxon>
    </lineage>
</organism>
<comment type="similarity">
    <text evidence="2">Belongs to the cation diffusion facilitator (CDF) transporter (TC 2.A.4) family. SLC30A subfamily.</text>
</comment>
<protein>
    <submittedName>
        <fullName evidence="14">CIC11C00000004440</fullName>
    </submittedName>
</protein>
<comment type="function">
    <text evidence="10">Mitochondrial metal transporter involved in mitochondrial iron accumulation.</text>
</comment>
<dbReference type="Gene3D" id="1.20.1510.10">
    <property type="entry name" value="Cation efflux protein transmembrane domain"/>
    <property type="match status" value="1"/>
</dbReference>
<dbReference type="STRING" id="45354.A0A1L0BSN5"/>
<dbReference type="GO" id="GO:0005739">
    <property type="term" value="C:mitochondrion"/>
    <property type="evidence" value="ECO:0007669"/>
    <property type="project" value="UniProtKB-ARBA"/>
</dbReference>
<dbReference type="FunFam" id="1.20.1510.10:FF:000013">
    <property type="entry name" value="Cation efflux family protein"/>
    <property type="match status" value="1"/>
</dbReference>
<keyword evidence="15" id="KW-1185">Reference proteome</keyword>
<feature type="domain" description="Cation efflux protein transmembrane" evidence="13">
    <location>
        <begin position="219"/>
        <end position="329"/>
    </location>
</feature>
<evidence type="ECO:0000256" key="7">
    <source>
        <dbReference type="ARBA" id="ARBA00022989"/>
    </source>
</evidence>
<evidence type="ECO:0000256" key="8">
    <source>
        <dbReference type="ARBA" id="ARBA00023065"/>
    </source>
</evidence>
<evidence type="ECO:0000256" key="4">
    <source>
        <dbReference type="ARBA" id="ARBA00022448"/>
    </source>
</evidence>
<dbReference type="NCBIfam" id="TIGR01297">
    <property type="entry name" value="CDF"/>
    <property type="match status" value="1"/>
</dbReference>
<evidence type="ECO:0000259" key="13">
    <source>
        <dbReference type="Pfam" id="PF01545"/>
    </source>
</evidence>
<evidence type="ECO:0000256" key="1">
    <source>
        <dbReference type="ARBA" id="ARBA00004141"/>
    </source>
</evidence>
<dbReference type="Pfam" id="PF01545">
    <property type="entry name" value="Cation_efflux"/>
    <property type="match status" value="2"/>
</dbReference>
<evidence type="ECO:0000256" key="12">
    <source>
        <dbReference type="SAM" id="Phobius"/>
    </source>
</evidence>
<dbReference type="GO" id="GO:0006826">
    <property type="term" value="P:iron ion transport"/>
    <property type="evidence" value="ECO:0007669"/>
    <property type="project" value="UniProtKB-KW"/>
</dbReference>
<dbReference type="SUPFAM" id="SSF161111">
    <property type="entry name" value="Cation efflux protein transmembrane domain-like"/>
    <property type="match status" value="1"/>
</dbReference>
<dbReference type="GO" id="GO:0006879">
    <property type="term" value="P:intracellular iron ion homeostasis"/>
    <property type="evidence" value="ECO:0007669"/>
    <property type="project" value="UniProtKB-KW"/>
</dbReference>
<dbReference type="EMBL" id="LT635759">
    <property type="protein sequence ID" value="SGZ54391.1"/>
    <property type="molecule type" value="Genomic_DNA"/>
</dbReference>
<dbReference type="GO" id="GO:0008324">
    <property type="term" value="F:monoatomic cation transmembrane transporter activity"/>
    <property type="evidence" value="ECO:0007669"/>
    <property type="project" value="InterPro"/>
</dbReference>
<evidence type="ECO:0000256" key="6">
    <source>
        <dbReference type="ARBA" id="ARBA00022692"/>
    </source>
</evidence>
<dbReference type="InterPro" id="IPR058533">
    <property type="entry name" value="Cation_efflux_TM"/>
</dbReference>
<proteinExistence type="inferred from homology"/>
<keyword evidence="6 12" id="KW-0812">Transmembrane</keyword>
<keyword evidence="9 12" id="KW-0472">Membrane</keyword>
<keyword evidence="3" id="KW-0408">Iron</keyword>
<dbReference type="Proteomes" id="UP000182334">
    <property type="component" value="Chromosome IV"/>
</dbReference>
<reference evidence="14 15" key="1">
    <citation type="submission" date="2016-10" db="EMBL/GenBank/DDBJ databases">
        <authorList>
            <person name="de Groot N.N."/>
        </authorList>
    </citation>
    <scope>NUCLEOTIDE SEQUENCE [LARGE SCALE GENOMIC DNA]</scope>
    <source>
        <strain evidence="14 15">CBS 141442</strain>
    </source>
</reference>
<dbReference type="PANTHER" id="PTHR43840">
    <property type="entry name" value="MITOCHONDRIAL METAL TRANSPORTER 1-RELATED"/>
    <property type="match status" value="1"/>
</dbReference>
<dbReference type="OrthoDB" id="435980at2759"/>
<feature type="transmembrane region" description="Helical" evidence="12">
    <location>
        <begin position="424"/>
        <end position="444"/>
    </location>
</feature>
<keyword evidence="7 12" id="KW-1133">Transmembrane helix</keyword>
<evidence type="ECO:0000256" key="3">
    <source>
        <dbReference type="ARBA" id="ARBA00022434"/>
    </source>
</evidence>
<keyword evidence="5" id="KW-0410">Iron transport</keyword>